<dbReference type="Gene3D" id="3.40.50.720">
    <property type="entry name" value="NAD(P)-binding Rossmann-like Domain"/>
    <property type="match status" value="1"/>
</dbReference>
<dbReference type="RefSeq" id="WP_136892779.1">
    <property type="nucleotide sequence ID" value="NZ_SWJE01000002.1"/>
</dbReference>
<gene>
    <name evidence="1" type="ORF">FAZ69_04720</name>
</gene>
<protein>
    <recommendedName>
        <fullName evidence="3">SDR family NAD(P)-dependent oxidoreductase</fullName>
    </recommendedName>
</protein>
<dbReference type="SUPFAM" id="SSF51735">
    <property type="entry name" value="NAD(P)-binding Rossmann-fold domains"/>
    <property type="match status" value="1"/>
</dbReference>
<accession>A0A4U1IDU0</accession>
<dbReference type="InterPro" id="IPR036291">
    <property type="entry name" value="NAD(P)-bd_dom_sf"/>
</dbReference>
<name>A0A4U1IDU0_9BURK</name>
<comment type="caution">
    <text evidence="1">The sequence shown here is derived from an EMBL/GenBank/DDBJ whole genome shotgun (WGS) entry which is preliminary data.</text>
</comment>
<sequence length="67" mass="7648">MQVRDIFSVRDQVVCISGASRSLGKGLARMFAEREARCRELIEMHITCRMEEIAQVVDAGMVKLYSR</sequence>
<dbReference type="EMBL" id="SWJE01000002">
    <property type="protein sequence ID" value="TKC91747.1"/>
    <property type="molecule type" value="Genomic_DNA"/>
</dbReference>
<reference evidence="1 2" key="1">
    <citation type="submission" date="2019-04" db="EMBL/GenBank/DDBJ databases">
        <title>Trinickia sp. 7GSK02, isolated from subtropical forest soil.</title>
        <authorList>
            <person name="Gao Z.-H."/>
            <person name="Qiu L.-H."/>
        </authorList>
    </citation>
    <scope>NUCLEOTIDE SEQUENCE [LARGE SCALE GENOMIC DNA]</scope>
    <source>
        <strain evidence="1 2">7GSK02</strain>
    </source>
</reference>
<proteinExistence type="predicted"/>
<dbReference type="OrthoDB" id="6536663at2"/>
<evidence type="ECO:0000313" key="2">
    <source>
        <dbReference type="Proteomes" id="UP000305539"/>
    </source>
</evidence>
<dbReference type="Proteomes" id="UP000305539">
    <property type="component" value="Unassembled WGS sequence"/>
</dbReference>
<organism evidence="1 2">
    <name type="scientific">Trinickia terrae</name>
    <dbReference type="NCBI Taxonomy" id="2571161"/>
    <lineage>
        <taxon>Bacteria</taxon>
        <taxon>Pseudomonadati</taxon>
        <taxon>Pseudomonadota</taxon>
        <taxon>Betaproteobacteria</taxon>
        <taxon>Burkholderiales</taxon>
        <taxon>Burkholderiaceae</taxon>
        <taxon>Trinickia</taxon>
    </lineage>
</organism>
<dbReference type="AlphaFoldDB" id="A0A4U1IDU0"/>
<evidence type="ECO:0000313" key="1">
    <source>
        <dbReference type="EMBL" id="TKC91747.1"/>
    </source>
</evidence>
<keyword evidence="2" id="KW-1185">Reference proteome</keyword>
<evidence type="ECO:0008006" key="3">
    <source>
        <dbReference type="Google" id="ProtNLM"/>
    </source>
</evidence>